<sequence length="256" mass="27340">MTPATYDYGCAGVIGIGTPQANPTVEAEMRVLMPPAVLVAVTRLTSTADQSIDRLRDYLAHLDRALAQFDTLRPAAYGFACTGSSYLIDRDREHALTERLEARFGYPIITATDAIHAELQRSGATRIALASPYPPALADAAALYWRQRGYDVTEVRRIETGNADTRSIYALGSADARPIATALAARDVNAVLLSGTGMPSLALLADPPPGAPLLSSNLCLARSLCRHLGLAEPDPIDWHPRLAAALTPSNEGHSPQ</sequence>
<evidence type="ECO:0000313" key="1">
    <source>
        <dbReference type="EMBL" id="MCW6536499.1"/>
    </source>
</evidence>
<reference evidence="1" key="1">
    <citation type="submission" date="2022-06" db="EMBL/GenBank/DDBJ databases">
        <title>Sphingomonas sp. nov. isolated from rhizosphere soil of tomato.</title>
        <authorList>
            <person name="Dong H."/>
            <person name="Gao R."/>
        </authorList>
    </citation>
    <scope>NUCLEOTIDE SEQUENCE</scope>
    <source>
        <strain evidence="1">MMSM24</strain>
    </source>
</reference>
<organism evidence="1 2">
    <name type="scientific">Sphingomonas lycopersici</name>
    <dbReference type="NCBI Taxonomy" id="2951807"/>
    <lineage>
        <taxon>Bacteria</taxon>
        <taxon>Pseudomonadati</taxon>
        <taxon>Pseudomonadota</taxon>
        <taxon>Alphaproteobacteria</taxon>
        <taxon>Sphingomonadales</taxon>
        <taxon>Sphingomonadaceae</taxon>
        <taxon>Sphingomonas</taxon>
    </lineage>
</organism>
<gene>
    <name evidence="1" type="ORF">NEE01_17105</name>
</gene>
<dbReference type="Pfam" id="PF17645">
    <property type="entry name" value="Amdase"/>
    <property type="match status" value="1"/>
</dbReference>
<dbReference type="EMBL" id="JANFAV010000013">
    <property type="protein sequence ID" value="MCW6536499.1"/>
    <property type="molecule type" value="Genomic_DNA"/>
</dbReference>
<comment type="caution">
    <text evidence="1">The sequence shown here is derived from an EMBL/GenBank/DDBJ whole genome shotgun (WGS) entry which is preliminary data.</text>
</comment>
<evidence type="ECO:0008006" key="3">
    <source>
        <dbReference type="Google" id="ProtNLM"/>
    </source>
</evidence>
<dbReference type="InterPro" id="IPR053714">
    <property type="entry name" value="Iso_Racemase_Enz_sf"/>
</dbReference>
<accession>A0AA41ZGI8</accession>
<dbReference type="Proteomes" id="UP001165565">
    <property type="component" value="Unassembled WGS sequence"/>
</dbReference>
<dbReference type="InterPro" id="IPR026286">
    <property type="entry name" value="MaiA/AMDase"/>
</dbReference>
<dbReference type="Gene3D" id="3.40.50.12500">
    <property type="match status" value="1"/>
</dbReference>
<proteinExistence type="predicted"/>
<dbReference type="PANTHER" id="PTHR40267:SF1">
    <property type="entry name" value="BLR3294 PROTEIN"/>
    <property type="match status" value="1"/>
</dbReference>
<dbReference type="AlphaFoldDB" id="A0AA41ZGI8"/>
<evidence type="ECO:0000313" key="2">
    <source>
        <dbReference type="Proteomes" id="UP001165565"/>
    </source>
</evidence>
<name>A0AA41ZGI8_9SPHN</name>
<keyword evidence="2" id="KW-1185">Reference proteome</keyword>
<dbReference type="PANTHER" id="PTHR40267">
    <property type="entry name" value="BLR3294 PROTEIN"/>
    <property type="match status" value="1"/>
</dbReference>
<protein>
    <recommendedName>
        <fullName evidence="3">Arylmalonate decarboxylase</fullName>
    </recommendedName>
</protein>
<dbReference type="RefSeq" id="WP_265270053.1">
    <property type="nucleotide sequence ID" value="NZ_JANFAV010000013.1"/>
</dbReference>